<evidence type="ECO:0000313" key="2">
    <source>
        <dbReference type="Proteomes" id="UP000801864"/>
    </source>
</evidence>
<protein>
    <submittedName>
        <fullName evidence="1">Uncharacterized protein</fullName>
    </submittedName>
</protein>
<dbReference type="AlphaFoldDB" id="A0A9P5C6L9"/>
<evidence type="ECO:0000313" key="1">
    <source>
        <dbReference type="EMBL" id="KAF3057721.1"/>
    </source>
</evidence>
<reference evidence="1 2" key="1">
    <citation type="submission" date="2018-06" db="EMBL/GenBank/DDBJ databases">
        <title>Genome analysis of cellulolytic fungus Trichoderma lentiforme CFAM-422.</title>
        <authorList>
            <person name="Steindorff A.S."/>
            <person name="Formighieri E.F."/>
            <person name="Midorikawa G.E.O."/>
            <person name="Tamietti M.S."/>
            <person name="Ramos E.Z."/>
            <person name="Silva A.S."/>
            <person name="Bon E.P.S."/>
            <person name="Mendes T.D."/>
            <person name="Damaso M.C.T."/>
            <person name="Favaro L.C.L."/>
        </authorList>
    </citation>
    <scope>NUCLEOTIDE SEQUENCE [LARGE SCALE GENOMIC DNA]</scope>
    <source>
        <strain evidence="1 2">CFAM-422</strain>
    </source>
</reference>
<keyword evidence="2" id="KW-1185">Reference proteome</keyword>
<gene>
    <name evidence="1" type="ORF">CFAM422_012267</name>
</gene>
<accession>A0A9P5C6L9</accession>
<proteinExistence type="predicted"/>
<dbReference type="Proteomes" id="UP000801864">
    <property type="component" value="Unassembled WGS sequence"/>
</dbReference>
<comment type="caution">
    <text evidence="1">The sequence shown here is derived from an EMBL/GenBank/DDBJ whole genome shotgun (WGS) entry which is preliminary data.</text>
</comment>
<sequence>MLVSPLKFESTKSHKTEDTYGTVNVVAVGGADNVHPVFLHEDVKVTNMLFRSAVEANGIANWVDNKER</sequence>
<dbReference type="EMBL" id="QLNT01000028">
    <property type="protein sequence ID" value="KAF3057721.1"/>
    <property type="molecule type" value="Genomic_DNA"/>
</dbReference>
<organism evidence="1 2">
    <name type="scientific">Trichoderma lentiforme</name>
    <dbReference type="NCBI Taxonomy" id="1567552"/>
    <lineage>
        <taxon>Eukaryota</taxon>
        <taxon>Fungi</taxon>
        <taxon>Dikarya</taxon>
        <taxon>Ascomycota</taxon>
        <taxon>Pezizomycotina</taxon>
        <taxon>Sordariomycetes</taxon>
        <taxon>Hypocreomycetidae</taxon>
        <taxon>Hypocreales</taxon>
        <taxon>Hypocreaceae</taxon>
        <taxon>Trichoderma</taxon>
    </lineage>
</organism>
<name>A0A9P5C6L9_9HYPO</name>